<name>A0A7J5B1N9_9MICO</name>
<dbReference type="CDD" id="cd07377">
    <property type="entry name" value="WHTH_GntR"/>
    <property type="match status" value="1"/>
</dbReference>
<reference evidence="5 6" key="1">
    <citation type="submission" date="2019-09" db="EMBL/GenBank/DDBJ databases">
        <title>Phylogeny of genus Pseudoclavibacter and closely related genus.</title>
        <authorList>
            <person name="Li Y."/>
        </authorList>
    </citation>
    <scope>NUCLEOTIDE SEQUENCE [LARGE SCALE GENOMIC DNA]</scope>
    <source>
        <strain evidence="5 6">THG-MD12</strain>
    </source>
</reference>
<keyword evidence="2" id="KW-0238">DNA-binding</keyword>
<dbReference type="InterPro" id="IPR050679">
    <property type="entry name" value="Bact_HTH_transcr_reg"/>
</dbReference>
<sequence>MSNEAATTGEARLPLGLFVGIDRSSPVPLYHQVSERIEKAIRDDTLPAGSKLENEISLGHRLGLSRPTVRRAIQELVDKGLLVRRRGVGTQVVHGPVTRNVELTSLYEDLERSAQKPTTTLLSRRVEAATPELAETLGIEVGSPTLHISRLRSADGVPLAVLDNVLPEPFVELTEDELIQHGLYQLLRARGVTMRIAKQRIGARTASREEERLLDLSGGAAVLTMSRVAFDATGRAVEYGRHCYRPDLYTFEITLVER</sequence>
<dbReference type="OrthoDB" id="3194402at2"/>
<dbReference type="InterPro" id="IPR036388">
    <property type="entry name" value="WH-like_DNA-bd_sf"/>
</dbReference>
<dbReference type="Gene3D" id="3.40.1410.10">
    <property type="entry name" value="Chorismate lyase-like"/>
    <property type="match status" value="1"/>
</dbReference>
<evidence type="ECO:0000256" key="1">
    <source>
        <dbReference type="ARBA" id="ARBA00023015"/>
    </source>
</evidence>
<evidence type="ECO:0000313" key="5">
    <source>
        <dbReference type="EMBL" id="KAB1636912.1"/>
    </source>
</evidence>
<dbReference type="AlphaFoldDB" id="A0A7J5B1N9"/>
<dbReference type="GO" id="GO:0045892">
    <property type="term" value="P:negative regulation of DNA-templated transcription"/>
    <property type="evidence" value="ECO:0007669"/>
    <property type="project" value="TreeGrafter"/>
</dbReference>
<dbReference type="SUPFAM" id="SSF64288">
    <property type="entry name" value="Chorismate lyase-like"/>
    <property type="match status" value="1"/>
</dbReference>
<dbReference type="PROSITE" id="PS50949">
    <property type="entry name" value="HTH_GNTR"/>
    <property type="match status" value="1"/>
</dbReference>
<feature type="domain" description="HTH gntR-type" evidence="4">
    <location>
        <begin position="27"/>
        <end position="95"/>
    </location>
</feature>
<dbReference type="PRINTS" id="PR00035">
    <property type="entry name" value="HTHGNTR"/>
</dbReference>
<dbReference type="SMART" id="SM00866">
    <property type="entry name" value="UTRA"/>
    <property type="match status" value="1"/>
</dbReference>
<gene>
    <name evidence="5" type="ORF">F8O03_15270</name>
</gene>
<dbReference type="GO" id="GO:0003700">
    <property type="term" value="F:DNA-binding transcription factor activity"/>
    <property type="evidence" value="ECO:0007669"/>
    <property type="project" value="InterPro"/>
</dbReference>
<dbReference type="PANTHER" id="PTHR44846">
    <property type="entry name" value="MANNOSYL-D-GLYCERATE TRANSPORT/METABOLISM SYSTEM REPRESSOR MNGR-RELATED"/>
    <property type="match status" value="1"/>
</dbReference>
<evidence type="ECO:0000256" key="3">
    <source>
        <dbReference type="ARBA" id="ARBA00023163"/>
    </source>
</evidence>
<dbReference type="SUPFAM" id="SSF46785">
    <property type="entry name" value="Winged helix' DNA-binding domain"/>
    <property type="match status" value="1"/>
</dbReference>
<keyword evidence="3" id="KW-0804">Transcription</keyword>
<dbReference type="SMART" id="SM00345">
    <property type="entry name" value="HTH_GNTR"/>
    <property type="match status" value="1"/>
</dbReference>
<organism evidence="5 6">
    <name type="scientific">Pseudoclavibacter terrae</name>
    <dbReference type="NCBI Taxonomy" id="1530195"/>
    <lineage>
        <taxon>Bacteria</taxon>
        <taxon>Bacillati</taxon>
        <taxon>Actinomycetota</taxon>
        <taxon>Actinomycetes</taxon>
        <taxon>Micrococcales</taxon>
        <taxon>Microbacteriaceae</taxon>
        <taxon>Pseudoclavibacter</taxon>
    </lineage>
</organism>
<dbReference type="PANTHER" id="PTHR44846:SF17">
    <property type="entry name" value="GNTR-FAMILY TRANSCRIPTIONAL REGULATOR"/>
    <property type="match status" value="1"/>
</dbReference>
<dbReference type="Gene3D" id="1.10.10.10">
    <property type="entry name" value="Winged helix-like DNA-binding domain superfamily/Winged helix DNA-binding domain"/>
    <property type="match status" value="1"/>
</dbReference>
<protein>
    <submittedName>
        <fullName evidence="5">GntR family transcriptional regulator</fullName>
    </submittedName>
</protein>
<dbReference type="InterPro" id="IPR028978">
    <property type="entry name" value="Chorismate_lyase_/UTRA_dom_sf"/>
</dbReference>
<comment type="caution">
    <text evidence="5">The sequence shown here is derived from an EMBL/GenBank/DDBJ whole genome shotgun (WGS) entry which is preliminary data.</text>
</comment>
<evidence type="ECO:0000256" key="2">
    <source>
        <dbReference type="ARBA" id="ARBA00023125"/>
    </source>
</evidence>
<evidence type="ECO:0000313" key="6">
    <source>
        <dbReference type="Proteomes" id="UP000490386"/>
    </source>
</evidence>
<dbReference type="InterPro" id="IPR036390">
    <property type="entry name" value="WH_DNA-bd_sf"/>
</dbReference>
<dbReference type="EMBL" id="WBJX01000005">
    <property type="protein sequence ID" value="KAB1636912.1"/>
    <property type="molecule type" value="Genomic_DNA"/>
</dbReference>
<dbReference type="Pfam" id="PF07702">
    <property type="entry name" value="UTRA"/>
    <property type="match status" value="1"/>
</dbReference>
<dbReference type="GO" id="GO:0003677">
    <property type="term" value="F:DNA binding"/>
    <property type="evidence" value="ECO:0007669"/>
    <property type="project" value="UniProtKB-KW"/>
</dbReference>
<dbReference type="InterPro" id="IPR011663">
    <property type="entry name" value="UTRA"/>
</dbReference>
<dbReference type="Proteomes" id="UP000490386">
    <property type="component" value="Unassembled WGS sequence"/>
</dbReference>
<keyword evidence="1" id="KW-0805">Transcription regulation</keyword>
<dbReference type="Pfam" id="PF00392">
    <property type="entry name" value="GntR"/>
    <property type="match status" value="1"/>
</dbReference>
<accession>A0A7J5B1N9</accession>
<dbReference type="RefSeq" id="WP_104252487.1">
    <property type="nucleotide sequence ID" value="NZ_CANKVH010000005.1"/>
</dbReference>
<keyword evidence="6" id="KW-1185">Reference proteome</keyword>
<proteinExistence type="predicted"/>
<dbReference type="InterPro" id="IPR000524">
    <property type="entry name" value="Tscrpt_reg_HTH_GntR"/>
</dbReference>
<evidence type="ECO:0000259" key="4">
    <source>
        <dbReference type="PROSITE" id="PS50949"/>
    </source>
</evidence>